<dbReference type="SMART" id="SM01066">
    <property type="entry name" value="CBM_25"/>
    <property type="match status" value="1"/>
</dbReference>
<comment type="caution">
    <text evidence="2">The sequence shown here is derived from an EMBL/GenBank/DDBJ whole genome shotgun (WGS) entry which is preliminary data.</text>
</comment>
<evidence type="ECO:0000259" key="1">
    <source>
        <dbReference type="SMART" id="SM01066"/>
    </source>
</evidence>
<name>A0AB36TG76_ACETH</name>
<dbReference type="Proteomes" id="UP000223596">
    <property type="component" value="Unassembled WGS sequence"/>
</dbReference>
<sequence>MGFFDFLFNTQSDTNTDNSNDPAENRAKKFQPFNQEFSLDMTTEPYGNNMDETNNFYSNNGVQIQDAKNVFRLVYSGILAKNNPENLYAVIGYGNNLAWEDIESYSMRKIGDQKYELLFPVKRPGNINIAFKDDADNWDNNSGMNYCFENHVYQGSH</sequence>
<feature type="domain" description="Carbohydrate binding module family 25" evidence="1">
    <location>
        <begin position="68"/>
        <end position="151"/>
    </location>
</feature>
<dbReference type="InterPro" id="IPR005085">
    <property type="entry name" value="CBM25"/>
</dbReference>
<accession>A0AB36TG76</accession>
<protein>
    <submittedName>
        <fullName evidence="2">Carbohydrate-binding protein with starch-binding CBM53</fullName>
    </submittedName>
</protein>
<evidence type="ECO:0000313" key="3">
    <source>
        <dbReference type="Proteomes" id="UP000223596"/>
    </source>
</evidence>
<gene>
    <name evidence="2" type="ORF">M972_111320</name>
</gene>
<dbReference type="GeneID" id="35803047"/>
<dbReference type="InterPro" id="IPR013783">
    <property type="entry name" value="Ig-like_fold"/>
</dbReference>
<dbReference type="GO" id="GO:2001070">
    <property type="term" value="F:starch binding"/>
    <property type="evidence" value="ECO:0007669"/>
    <property type="project" value="InterPro"/>
</dbReference>
<evidence type="ECO:0000313" key="2">
    <source>
        <dbReference type="EMBL" id="PFH02540.1"/>
    </source>
</evidence>
<dbReference type="EMBL" id="PDBW01000001">
    <property type="protein sequence ID" value="PFH02540.1"/>
    <property type="molecule type" value="Genomic_DNA"/>
</dbReference>
<dbReference type="AlphaFoldDB" id="A0AB36TG76"/>
<reference evidence="2 3" key="1">
    <citation type="submission" date="2017-09" db="EMBL/GenBank/DDBJ databases">
        <title>Evaluation of Pacific Biosciences Sequencing Technology to Finishing C. thermocellum Genome Sequences.</title>
        <authorList>
            <person name="Brown S."/>
        </authorList>
    </citation>
    <scope>NUCLEOTIDE SEQUENCE [LARGE SCALE GENOMIC DNA]</scope>
    <source>
        <strain evidence="2 3">AD2</strain>
    </source>
</reference>
<proteinExistence type="predicted"/>
<dbReference type="RefSeq" id="WP_003518647.1">
    <property type="nucleotide sequence ID" value="NZ_CP013828.1"/>
</dbReference>
<dbReference type="Gene3D" id="2.60.40.10">
    <property type="entry name" value="Immunoglobulins"/>
    <property type="match status" value="1"/>
</dbReference>
<organism evidence="2 3">
    <name type="scientific">Acetivibrio thermocellus AD2</name>
    <dbReference type="NCBI Taxonomy" id="1138384"/>
    <lineage>
        <taxon>Bacteria</taxon>
        <taxon>Bacillati</taxon>
        <taxon>Bacillota</taxon>
        <taxon>Clostridia</taxon>
        <taxon>Eubacteriales</taxon>
        <taxon>Oscillospiraceae</taxon>
        <taxon>Acetivibrio</taxon>
    </lineage>
</organism>